<comment type="similarity">
    <text evidence="1 5">Belongs to the peptidase S8 family.</text>
</comment>
<dbReference type="Proteomes" id="UP000031623">
    <property type="component" value="Chromosome"/>
</dbReference>
<dbReference type="PROSITE" id="PS51892">
    <property type="entry name" value="SUBTILASE"/>
    <property type="match status" value="1"/>
</dbReference>
<sequence length="862" mass="92343">MLLKHNRLAIIFLTLSIAACNDSGDSADSSSESSTGFTLSGHILVANNTATDNDVNDRQPLVTNNNYRETAQKLPNPVILGGYVNQPYQGPSGYFQRTGDIDDYYEVDLRAGQIIYLFVASEDLGRNDVDLFLLDSNGVVINASTGEQDVEGFKVTAAGHYFIQVNAYRGASNYVLSIGQDITLTSNGMRLSDQFRPGEVIVQFSPDNHYQAQSVMNSLGLQTQSLDTSRRMLFHFDRDQSYQLAAQELKFASPELQAKYETLMLIKQLRQRADILEASPNYQWQSFVQPNDKLYPHQWNLKLMNLPPAWDITVGDSAVIVAILDSGALLNHPDLKGNLIAGYDFIQDLRIAQDGDGIDPNPADPGDGLPGGSSFHGTHVAGTIAAVTNNNQGIAGIGWLTKVMPLRVLGKNGFGSDYDIEQAVRFAAGLPNDSGTVPPQPADIINLSLGGPEVSLGFQQVMTQARQAGIIVVAAAGNENTDLPSYPAALDGVISVGAIDINKQRASYSNFGDYLDVVAPGGDQTPDVDGDGMPDGILSTVGHESTATNNPQIRFTFDVAMGTSMASPHVAGVIALMKAVNPNLTPPEFDNLLRSGKITDDLGSPGRDNQFGYGLLNAQKAVLAAIELNGGVAPEPPPHFLVVNPTSLNFGLDQTRLILTLDNSGSGELQVENIFADSEGALAIEGSGLGEYVVKLNRANLATGTFSATITVATNANVVKIPVIWQIGDPNATGNAGLHYVLLIDPKTSETIQEITTSATQGIYSYQFDQVPQGTYLIVAGTDFNNDGLICDIGEACGAFLTASRPTSLEVNANRSEINFNTGFNVNFFSSQLTSTPKTALPIGFSRLHHIHQPILFSNTNP</sequence>
<dbReference type="Pfam" id="PF00082">
    <property type="entry name" value="Peptidase_S8"/>
    <property type="match status" value="1"/>
</dbReference>
<dbReference type="Gene3D" id="2.60.120.380">
    <property type="match status" value="1"/>
</dbReference>
<dbReference type="HOGENOM" id="CLU_011263_8_0_6"/>
<dbReference type="PROSITE" id="PS00137">
    <property type="entry name" value="SUBTILASE_HIS"/>
    <property type="match status" value="1"/>
</dbReference>
<protein>
    <submittedName>
        <fullName evidence="7">Serine protease</fullName>
    </submittedName>
</protein>
<feature type="active site" description="Charge relay system" evidence="5">
    <location>
        <position position="325"/>
    </location>
</feature>
<gene>
    <name evidence="7" type="ORF">THII_2174</name>
</gene>
<dbReference type="GO" id="GO:0006508">
    <property type="term" value="P:proteolysis"/>
    <property type="evidence" value="ECO:0007669"/>
    <property type="project" value="UniProtKB-KW"/>
</dbReference>
<dbReference type="InterPro" id="IPR034176">
    <property type="entry name" value="Peptidases_S8_13"/>
</dbReference>
<evidence type="ECO:0000313" key="7">
    <source>
        <dbReference type="EMBL" id="BAP56471.1"/>
    </source>
</evidence>
<dbReference type="InterPro" id="IPR015500">
    <property type="entry name" value="Peptidase_S8_subtilisin-rel"/>
</dbReference>
<evidence type="ECO:0000313" key="8">
    <source>
        <dbReference type="Proteomes" id="UP000031623"/>
    </source>
</evidence>
<dbReference type="STRING" id="40754.THII_2174"/>
<evidence type="ECO:0000256" key="1">
    <source>
        <dbReference type="ARBA" id="ARBA00011073"/>
    </source>
</evidence>
<accession>A0A090BV96</accession>
<dbReference type="AlphaFoldDB" id="A0A090BV96"/>
<dbReference type="InterPro" id="IPR036852">
    <property type="entry name" value="Peptidase_S8/S53_dom_sf"/>
</dbReference>
<evidence type="ECO:0000256" key="2">
    <source>
        <dbReference type="ARBA" id="ARBA00022670"/>
    </source>
</evidence>
<feature type="active site" description="Charge relay system" evidence="5">
    <location>
        <position position="376"/>
    </location>
</feature>
<dbReference type="Gene3D" id="3.40.50.200">
    <property type="entry name" value="Peptidase S8/S53 domain"/>
    <property type="match status" value="1"/>
</dbReference>
<dbReference type="PROSITE" id="PS00138">
    <property type="entry name" value="SUBTILASE_SER"/>
    <property type="match status" value="1"/>
</dbReference>
<keyword evidence="8" id="KW-1185">Reference proteome</keyword>
<evidence type="ECO:0000256" key="5">
    <source>
        <dbReference type="PROSITE-ProRule" id="PRU01240"/>
    </source>
</evidence>
<dbReference type="KEGG" id="tig:THII_2174"/>
<dbReference type="InterPro" id="IPR050131">
    <property type="entry name" value="Peptidase_S8_subtilisin-like"/>
</dbReference>
<feature type="active site" description="Charge relay system" evidence="5">
    <location>
        <position position="564"/>
    </location>
</feature>
<keyword evidence="2 5" id="KW-0645">Protease</keyword>
<dbReference type="OrthoDB" id="9790784at2"/>
<reference evidence="7 8" key="1">
    <citation type="journal article" date="2014" name="ISME J.">
        <title>Ecophysiology of Thioploca ingrica as revealed by the complete genome sequence supplemented with proteomic evidence.</title>
        <authorList>
            <person name="Kojima H."/>
            <person name="Ogura Y."/>
            <person name="Yamamoto N."/>
            <person name="Togashi T."/>
            <person name="Mori H."/>
            <person name="Watanabe T."/>
            <person name="Nemoto F."/>
            <person name="Kurokawa K."/>
            <person name="Hayashi T."/>
            <person name="Fukui M."/>
        </authorList>
    </citation>
    <scope>NUCLEOTIDE SEQUENCE [LARGE SCALE GENOMIC DNA]</scope>
</reference>
<keyword evidence="3 5" id="KW-0378">Hydrolase</keyword>
<name>A0A090BV96_9GAMM</name>
<organism evidence="7 8">
    <name type="scientific">Thioploca ingrica</name>
    <dbReference type="NCBI Taxonomy" id="40754"/>
    <lineage>
        <taxon>Bacteria</taxon>
        <taxon>Pseudomonadati</taxon>
        <taxon>Pseudomonadota</taxon>
        <taxon>Gammaproteobacteria</taxon>
        <taxon>Thiotrichales</taxon>
        <taxon>Thiotrichaceae</taxon>
        <taxon>Thioploca</taxon>
    </lineage>
</organism>
<dbReference type="PANTHER" id="PTHR43806">
    <property type="entry name" value="PEPTIDASE S8"/>
    <property type="match status" value="1"/>
</dbReference>
<feature type="domain" description="Peptidase S8/S53" evidence="6">
    <location>
        <begin position="317"/>
        <end position="614"/>
    </location>
</feature>
<keyword evidence="4 5" id="KW-0720">Serine protease</keyword>
<dbReference type="PROSITE" id="PS51257">
    <property type="entry name" value="PROKAR_LIPOPROTEIN"/>
    <property type="match status" value="1"/>
</dbReference>
<dbReference type="InterPro" id="IPR000209">
    <property type="entry name" value="Peptidase_S8/S53_dom"/>
</dbReference>
<dbReference type="CDD" id="cd07496">
    <property type="entry name" value="Peptidases_S8_13"/>
    <property type="match status" value="1"/>
</dbReference>
<proteinExistence type="inferred from homology"/>
<dbReference type="PRINTS" id="PR00723">
    <property type="entry name" value="SUBTILISIN"/>
</dbReference>
<dbReference type="PANTHER" id="PTHR43806:SF11">
    <property type="entry name" value="CEREVISIN-RELATED"/>
    <property type="match status" value="1"/>
</dbReference>
<dbReference type="InterPro" id="IPR017309">
    <property type="entry name" value="Pept_S8A_subtilisin_proteobac"/>
</dbReference>
<dbReference type="EMBL" id="AP014633">
    <property type="protein sequence ID" value="BAP56471.1"/>
    <property type="molecule type" value="Genomic_DNA"/>
</dbReference>
<dbReference type="InterPro" id="IPR022398">
    <property type="entry name" value="Peptidase_S8_His-AS"/>
</dbReference>
<dbReference type="GO" id="GO:0004252">
    <property type="term" value="F:serine-type endopeptidase activity"/>
    <property type="evidence" value="ECO:0007669"/>
    <property type="project" value="UniProtKB-UniRule"/>
</dbReference>
<evidence type="ECO:0000256" key="4">
    <source>
        <dbReference type="ARBA" id="ARBA00022825"/>
    </source>
</evidence>
<dbReference type="InterPro" id="IPR023828">
    <property type="entry name" value="Peptidase_S8_Ser-AS"/>
</dbReference>
<evidence type="ECO:0000256" key="3">
    <source>
        <dbReference type="ARBA" id="ARBA00022801"/>
    </source>
</evidence>
<dbReference type="SUPFAM" id="SSF89260">
    <property type="entry name" value="Collagen-binding domain"/>
    <property type="match status" value="1"/>
</dbReference>
<evidence type="ECO:0000259" key="6">
    <source>
        <dbReference type="Pfam" id="PF00082"/>
    </source>
</evidence>
<dbReference type="SUPFAM" id="SSF52743">
    <property type="entry name" value="Subtilisin-like"/>
    <property type="match status" value="1"/>
</dbReference>
<dbReference type="PIRSF" id="PIRSF037893">
    <property type="entry name" value="Subtilisin_rel_Maqu_2796"/>
    <property type="match status" value="1"/>
</dbReference>